<keyword evidence="1" id="KW-0472">Membrane</keyword>
<dbReference type="RefSeq" id="WP_212528483.1">
    <property type="nucleotide sequence ID" value="NZ_JAGSOG010000044.1"/>
</dbReference>
<dbReference type="EMBL" id="JAGSOG010000044">
    <property type="protein sequence ID" value="MBR7833962.1"/>
    <property type="molecule type" value="Genomic_DNA"/>
</dbReference>
<evidence type="ECO:0000313" key="2">
    <source>
        <dbReference type="EMBL" id="MBR7833962.1"/>
    </source>
</evidence>
<reference evidence="2" key="1">
    <citation type="submission" date="2021-04" db="EMBL/GenBank/DDBJ databases">
        <title>Genome based classification of Actinospica acidithermotolerans sp. nov., an actinobacterium isolated from an Indonesian hot spring.</title>
        <authorList>
            <person name="Kusuma A.B."/>
            <person name="Putra K.E."/>
            <person name="Nafisah S."/>
            <person name="Loh J."/>
            <person name="Nouioui I."/>
            <person name="Goodfellow M."/>
        </authorList>
    </citation>
    <scope>NUCLEOTIDE SEQUENCE</scope>
    <source>
        <strain evidence="2">CSCA 57</strain>
    </source>
</reference>
<name>A0A941EP13_9ACTN</name>
<feature type="transmembrane region" description="Helical" evidence="1">
    <location>
        <begin position="12"/>
        <end position="34"/>
    </location>
</feature>
<evidence type="ECO:0000313" key="3">
    <source>
        <dbReference type="Proteomes" id="UP000675781"/>
    </source>
</evidence>
<keyword evidence="1" id="KW-1133">Transmembrane helix</keyword>
<dbReference type="AlphaFoldDB" id="A0A941EP13"/>
<evidence type="ECO:0000256" key="1">
    <source>
        <dbReference type="SAM" id="Phobius"/>
    </source>
</evidence>
<proteinExistence type="predicted"/>
<sequence length="67" mass="7466">MMEMALSLDPNQVSPGLLGFIIVCILGVAVWLLCRNMGKRLIRLDAEREVEQEVAETGEAIPAQNRR</sequence>
<protein>
    <submittedName>
        <fullName evidence="2">Uncharacterized protein</fullName>
    </submittedName>
</protein>
<accession>A0A941EP13</accession>
<keyword evidence="3" id="KW-1185">Reference proteome</keyword>
<dbReference type="Proteomes" id="UP000675781">
    <property type="component" value="Unassembled WGS sequence"/>
</dbReference>
<organism evidence="2 3">
    <name type="scientific">Actinospica durhamensis</name>
    <dbReference type="NCBI Taxonomy" id="1508375"/>
    <lineage>
        <taxon>Bacteria</taxon>
        <taxon>Bacillati</taxon>
        <taxon>Actinomycetota</taxon>
        <taxon>Actinomycetes</taxon>
        <taxon>Catenulisporales</taxon>
        <taxon>Actinospicaceae</taxon>
        <taxon>Actinospica</taxon>
    </lineage>
</organism>
<gene>
    <name evidence="2" type="ORF">KDL01_11845</name>
</gene>
<keyword evidence="1" id="KW-0812">Transmembrane</keyword>
<comment type="caution">
    <text evidence="2">The sequence shown here is derived from an EMBL/GenBank/DDBJ whole genome shotgun (WGS) entry which is preliminary data.</text>
</comment>